<feature type="compositionally biased region" description="Basic and acidic residues" evidence="1">
    <location>
        <begin position="39"/>
        <end position="52"/>
    </location>
</feature>
<gene>
    <name evidence="2" type="ORF">PM10SUCC1_29520</name>
</gene>
<dbReference type="Proteomes" id="UP001144471">
    <property type="component" value="Unassembled WGS sequence"/>
</dbReference>
<comment type="caution">
    <text evidence="2">The sequence shown here is derived from an EMBL/GenBank/DDBJ whole genome shotgun (WGS) entry which is preliminary data.</text>
</comment>
<proteinExistence type="predicted"/>
<name>A0A9W6LP83_9FUSO</name>
<keyword evidence="3" id="KW-1185">Reference proteome</keyword>
<feature type="region of interest" description="Disordered" evidence="1">
    <location>
        <begin position="1"/>
        <end position="52"/>
    </location>
</feature>
<evidence type="ECO:0000313" key="2">
    <source>
        <dbReference type="EMBL" id="GLI57438.1"/>
    </source>
</evidence>
<protein>
    <submittedName>
        <fullName evidence="2">Uncharacterized protein</fullName>
    </submittedName>
</protein>
<sequence length="136" mass="15993">MKKGVNKSKPKGTKWDKDKKVKKSKRFEEDKMRRRRAENKRANAEARKERKAEQAIMEKVAGAKMVGFRRGMLLVEINGEVEKRALIHSKKLEKRILELKIGDIEIKLFGKNVKLQNIEGFEEMKEQLMWELEAIL</sequence>
<dbReference type="RefSeq" id="WP_281837057.1">
    <property type="nucleotide sequence ID" value="NZ_BSDY01000018.1"/>
</dbReference>
<organism evidence="2 3">
    <name type="scientific">Propionigenium maris DSM 9537</name>
    <dbReference type="NCBI Taxonomy" id="1123000"/>
    <lineage>
        <taxon>Bacteria</taxon>
        <taxon>Fusobacteriati</taxon>
        <taxon>Fusobacteriota</taxon>
        <taxon>Fusobacteriia</taxon>
        <taxon>Fusobacteriales</taxon>
        <taxon>Fusobacteriaceae</taxon>
        <taxon>Propionigenium</taxon>
    </lineage>
</organism>
<evidence type="ECO:0000256" key="1">
    <source>
        <dbReference type="SAM" id="MobiDB-lite"/>
    </source>
</evidence>
<dbReference type="AlphaFoldDB" id="A0A9W6LP83"/>
<accession>A0A9W6LP83</accession>
<dbReference type="EMBL" id="BSDY01000018">
    <property type="protein sequence ID" value="GLI57438.1"/>
    <property type="molecule type" value="Genomic_DNA"/>
</dbReference>
<feature type="compositionally biased region" description="Basic residues" evidence="1">
    <location>
        <begin position="1"/>
        <end position="12"/>
    </location>
</feature>
<reference evidence="2" key="1">
    <citation type="submission" date="2022-12" db="EMBL/GenBank/DDBJ databases">
        <title>Reference genome sequencing for broad-spectrum identification of bacterial and archaeal isolates by mass spectrometry.</title>
        <authorList>
            <person name="Sekiguchi Y."/>
            <person name="Tourlousse D.M."/>
        </authorList>
    </citation>
    <scope>NUCLEOTIDE SEQUENCE</scope>
    <source>
        <strain evidence="2">10succ1</strain>
    </source>
</reference>
<evidence type="ECO:0000313" key="3">
    <source>
        <dbReference type="Proteomes" id="UP001144471"/>
    </source>
</evidence>